<comment type="caution">
    <text evidence="2">The sequence shown here is derived from an EMBL/GenBank/DDBJ whole genome shotgun (WGS) entry which is preliminary data.</text>
</comment>
<proteinExistence type="predicted"/>
<dbReference type="EMBL" id="JAUEIF010000009">
    <property type="protein sequence ID" value="MDN0025877.1"/>
    <property type="molecule type" value="Genomic_DNA"/>
</dbReference>
<gene>
    <name evidence="2" type="primary">tssD</name>
    <name evidence="1" type="ORF">QVN81_06400</name>
    <name evidence="2" type="ORF">QVN84_10165</name>
</gene>
<reference evidence="2" key="2">
    <citation type="submission" date="2023-08" db="EMBL/GenBank/DDBJ databases">
        <title>Identification and characterization of horizontal gene transfer across gut microbiota members of farm animals based on homology search.</title>
        <authorList>
            <person name="Schwarzerova J."/>
            <person name="Nykrynova M."/>
            <person name="Jureckova K."/>
            <person name="Cejkova D."/>
            <person name="Rychlik I."/>
        </authorList>
    </citation>
    <scope>NUCLEOTIDE SEQUENCE</scope>
    <source>
        <strain evidence="2">ET15</strain>
        <strain evidence="1">ET37</strain>
    </source>
</reference>
<evidence type="ECO:0000313" key="1">
    <source>
        <dbReference type="EMBL" id="MDN0022655.1"/>
    </source>
</evidence>
<dbReference type="Pfam" id="PF17642">
    <property type="entry name" value="TssD"/>
    <property type="match status" value="1"/>
</dbReference>
<dbReference type="EMBL" id="JAUEIE010000005">
    <property type="protein sequence ID" value="MDN0022655.1"/>
    <property type="molecule type" value="Genomic_DNA"/>
</dbReference>
<dbReference type="RefSeq" id="WP_289825126.1">
    <property type="nucleotide sequence ID" value="NZ_JAUEIE010000005.1"/>
</dbReference>
<accession>A0AAW7JKA1</accession>
<dbReference type="Proteomes" id="UP001167831">
    <property type="component" value="Unassembled WGS sequence"/>
</dbReference>
<reference evidence="2" key="1">
    <citation type="submission" date="2023-06" db="EMBL/GenBank/DDBJ databases">
        <authorList>
            <person name="Zeman M."/>
            <person name="Kubasova T."/>
            <person name="Jahodarova E."/>
            <person name="Nykrynova M."/>
            <person name="Rychlik I."/>
        </authorList>
    </citation>
    <scope>NUCLEOTIDE SEQUENCE</scope>
    <source>
        <strain evidence="2">ET15</strain>
        <strain evidence="1">ET37</strain>
    </source>
</reference>
<dbReference type="InterPro" id="IPR041408">
    <property type="entry name" value="Hcp_Tssd"/>
</dbReference>
<dbReference type="AlphaFoldDB" id="A0AAW7JKA1"/>
<keyword evidence="3" id="KW-1185">Reference proteome</keyword>
<organism evidence="2 4">
    <name type="scientific">Leyella lascolaii</name>
    <dbReference type="NCBI Taxonomy" id="1776379"/>
    <lineage>
        <taxon>Bacteria</taxon>
        <taxon>Pseudomonadati</taxon>
        <taxon>Bacteroidota</taxon>
        <taxon>Bacteroidia</taxon>
        <taxon>Bacteroidales</taxon>
        <taxon>Prevotellaceae</taxon>
        <taxon>Leyella</taxon>
    </lineage>
</organism>
<dbReference type="GO" id="GO:0033104">
    <property type="term" value="C:type VI protein secretion system complex"/>
    <property type="evidence" value="ECO:0007669"/>
    <property type="project" value="InterPro"/>
</dbReference>
<sequence length="135" mass="15356">MAETRTVTINADGIQEREVAYVRYELNQQTDIEGQPTGRTRGGKITVKVKSKNDGNTEILEWMCDTYMSKNGVISFPDKDGGEMKRLSFKNGYVVQYAETYDDSNETKQFEEFVISAKEIQVGNAIHNNSWTIDK</sequence>
<protein>
    <submittedName>
        <fullName evidence="2">Type VI secretion system tube protein TssD</fullName>
    </submittedName>
</protein>
<evidence type="ECO:0000313" key="2">
    <source>
        <dbReference type="EMBL" id="MDN0025877.1"/>
    </source>
</evidence>
<evidence type="ECO:0000313" key="3">
    <source>
        <dbReference type="Proteomes" id="UP001167831"/>
    </source>
</evidence>
<name>A0AAW7JKA1_9BACT</name>
<dbReference type="Proteomes" id="UP001168478">
    <property type="component" value="Unassembled WGS sequence"/>
</dbReference>
<evidence type="ECO:0000313" key="4">
    <source>
        <dbReference type="Proteomes" id="UP001168478"/>
    </source>
</evidence>